<evidence type="ECO:0000313" key="3">
    <source>
        <dbReference type="Proteomes" id="UP000295416"/>
    </source>
</evidence>
<dbReference type="SUPFAM" id="SSF53067">
    <property type="entry name" value="Actin-like ATPase domain"/>
    <property type="match status" value="1"/>
</dbReference>
<evidence type="ECO:0000256" key="1">
    <source>
        <dbReference type="ARBA" id="ARBA00006479"/>
    </source>
</evidence>
<dbReference type="PANTHER" id="PTHR18964:SF169">
    <property type="entry name" value="N-ACETYLMANNOSAMINE KINASE"/>
    <property type="match status" value="1"/>
</dbReference>
<keyword evidence="2" id="KW-0418">Kinase</keyword>
<accession>A0A4R2NLC8</accession>
<dbReference type="OrthoDB" id="9796533at2"/>
<evidence type="ECO:0000313" key="2">
    <source>
        <dbReference type="EMBL" id="TCP22331.1"/>
    </source>
</evidence>
<proteinExistence type="inferred from homology"/>
<organism evidence="2 3">
    <name type="scientific">Scopulibacillus darangshiensis</name>
    <dbReference type="NCBI Taxonomy" id="442528"/>
    <lineage>
        <taxon>Bacteria</taxon>
        <taxon>Bacillati</taxon>
        <taxon>Bacillota</taxon>
        <taxon>Bacilli</taxon>
        <taxon>Bacillales</taxon>
        <taxon>Sporolactobacillaceae</taxon>
        <taxon>Scopulibacillus</taxon>
    </lineage>
</organism>
<dbReference type="GO" id="GO:0016301">
    <property type="term" value="F:kinase activity"/>
    <property type="evidence" value="ECO:0007669"/>
    <property type="project" value="UniProtKB-KW"/>
</dbReference>
<dbReference type="PANTHER" id="PTHR18964">
    <property type="entry name" value="ROK (REPRESSOR, ORF, KINASE) FAMILY"/>
    <property type="match status" value="1"/>
</dbReference>
<sequence>MTHVLAADIGGTKIAAALAHEKAGFTARTQVESAAHDSEALFESLLSAFSNVLDEADTPQNDIQHIGIGVPGKVDPVKGLAVYQNNLSWRHFPLVSRLKEVFPKADIAIENDVYMAAYGEWQARRLMQETFVYLTVSTGISACIIHEGRFIRGAGMAGEIGFTVLNHEDEVKTLENLASGPAIEKEASRTFDNTALTTRQVMDQYKNNDPRASAIIGNAAGHIARGLHQIISVIDPHVIVLGGGVMNNQPQFVELVKEKMTPLIQNPIQNDALERIWPSHYKGDAGLQGAVWYTLRNNEKQDLIERQ</sequence>
<comment type="similarity">
    <text evidence="1">Belongs to the ROK (NagC/XylR) family.</text>
</comment>
<keyword evidence="2" id="KW-0808">Transferase</keyword>
<protein>
    <submittedName>
        <fullName evidence="2">Glucokinase</fullName>
    </submittedName>
</protein>
<comment type="caution">
    <text evidence="2">The sequence shown here is derived from an EMBL/GenBank/DDBJ whole genome shotgun (WGS) entry which is preliminary data.</text>
</comment>
<dbReference type="Pfam" id="PF00480">
    <property type="entry name" value="ROK"/>
    <property type="match status" value="1"/>
</dbReference>
<dbReference type="RefSeq" id="WP_132747559.1">
    <property type="nucleotide sequence ID" value="NZ_SLXK01000036.1"/>
</dbReference>
<name>A0A4R2NLC8_9BACL</name>
<dbReference type="Gene3D" id="3.30.420.40">
    <property type="match status" value="2"/>
</dbReference>
<dbReference type="InterPro" id="IPR043129">
    <property type="entry name" value="ATPase_NBD"/>
</dbReference>
<reference evidence="2 3" key="1">
    <citation type="submission" date="2019-03" db="EMBL/GenBank/DDBJ databases">
        <title>Genomic Encyclopedia of Type Strains, Phase IV (KMG-IV): sequencing the most valuable type-strain genomes for metagenomic binning, comparative biology and taxonomic classification.</title>
        <authorList>
            <person name="Goeker M."/>
        </authorList>
    </citation>
    <scope>NUCLEOTIDE SEQUENCE [LARGE SCALE GENOMIC DNA]</scope>
    <source>
        <strain evidence="2 3">DSM 19377</strain>
    </source>
</reference>
<keyword evidence="3" id="KW-1185">Reference proteome</keyword>
<dbReference type="EMBL" id="SLXK01000036">
    <property type="protein sequence ID" value="TCP22331.1"/>
    <property type="molecule type" value="Genomic_DNA"/>
</dbReference>
<dbReference type="AlphaFoldDB" id="A0A4R2NLC8"/>
<gene>
    <name evidence="2" type="ORF">EV207_13618</name>
</gene>
<dbReference type="InterPro" id="IPR000600">
    <property type="entry name" value="ROK"/>
</dbReference>
<dbReference type="Proteomes" id="UP000295416">
    <property type="component" value="Unassembled WGS sequence"/>
</dbReference>